<dbReference type="Proteomes" id="UP000011971">
    <property type="component" value="Unassembled WGS sequence"/>
</dbReference>
<dbReference type="PATRIC" id="fig|1234597.4.peg.285"/>
<name>M5K524_9HYPH</name>
<feature type="compositionally biased region" description="Basic residues" evidence="1">
    <location>
        <begin position="179"/>
        <end position="188"/>
    </location>
</feature>
<organism evidence="2 3">
    <name type="scientific">Brucella intermedia M86</name>
    <dbReference type="NCBI Taxonomy" id="1234597"/>
    <lineage>
        <taxon>Bacteria</taxon>
        <taxon>Pseudomonadati</taxon>
        <taxon>Pseudomonadota</taxon>
        <taxon>Alphaproteobacteria</taxon>
        <taxon>Hyphomicrobiales</taxon>
        <taxon>Brucellaceae</taxon>
        <taxon>Brucella/Ochrobactrum group</taxon>
        <taxon>Brucella</taxon>
    </lineage>
</organism>
<dbReference type="EMBL" id="AOGE01000005">
    <property type="protein sequence ID" value="ELT51006.1"/>
    <property type="molecule type" value="Genomic_DNA"/>
</dbReference>
<feature type="region of interest" description="Disordered" evidence="1">
    <location>
        <begin position="157"/>
        <end position="188"/>
    </location>
</feature>
<reference evidence="2 3" key="1">
    <citation type="journal article" date="2013" name="Gut Pathog.">
        <title>Draft genome of Ochrobactrum intermedium strain M86 isolated from non-ulcer dyspeptic individual from India.</title>
        <authorList>
            <person name="Kulkarni G."/>
            <person name="Dhotre D."/>
            <person name="Dharne M."/>
            <person name="Shetty S."/>
            <person name="Chowdhury S."/>
            <person name="Misra V."/>
            <person name="Misra S."/>
            <person name="Patole M."/>
            <person name="Shouche Y."/>
        </authorList>
    </citation>
    <scope>NUCLEOTIDE SEQUENCE [LARGE SCALE GENOMIC DNA]</scope>
    <source>
        <strain evidence="2 3">M86</strain>
    </source>
</reference>
<gene>
    <name evidence="2" type="ORF">D584_01393</name>
</gene>
<protein>
    <submittedName>
        <fullName evidence="2">Uncharacterized protein</fullName>
    </submittedName>
</protein>
<evidence type="ECO:0000313" key="2">
    <source>
        <dbReference type="EMBL" id="ELT51006.1"/>
    </source>
</evidence>
<comment type="caution">
    <text evidence="2">The sequence shown here is derived from an EMBL/GenBank/DDBJ whole genome shotgun (WGS) entry which is preliminary data.</text>
</comment>
<proteinExistence type="predicted"/>
<evidence type="ECO:0000313" key="3">
    <source>
        <dbReference type="Proteomes" id="UP000011971"/>
    </source>
</evidence>
<accession>M5K524</accession>
<dbReference type="AlphaFoldDB" id="M5K524"/>
<dbReference type="RefSeq" id="WP_006470400.1">
    <property type="nucleotide sequence ID" value="NZ_AOGE01000005.1"/>
</dbReference>
<evidence type="ECO:0000256" key="1">
    <source>
        <dbReference type="SAM" id="MobiDB-lite"/>
    </source>
</evidence>
<sequence length="188" mass="20440">MAEENEPGSGLIGIGQAARLLMISEERIRQLSKAGYFPRPSRGKVPFVGVIQGYIRSLREDNKNTSKTAADTRVRDARAEEIQIRIAEKKRELIPIDDAIAAQDFLLGVVVAELSGLPARVTRDVPTRRLIEKELDAARNRMASALRTCSASLETGGDIFGSAAETDTGSVGEGEPQVPRKRGRPRSS</sequence>